<dbReference type="RefSeq" id="WP_068117368.1">
    <property type="nucleotide sequence ID" value="NZ_CCXJ01000084.1"/>
</dbReference>
<name>A0ABT9NIZ5_9ACTN</name>
<reference evidence="1 2" key="1">
    <citation type="submission" date="2023-07" db="EMBL/GenBank/DDBJ databases">
        <title>Sequencing the genomes of 1000 actinobacteria strains.</title>
        <authorList>
            <person name="Klenk H.-P."/>
        </authorList>
    </citation>
    <scope>NUCLEOTIDE SEQUENCE [LARGE SCALE GENOMIC DNA]</scope>
    <source>
        <strain evidence="1 2">GD13</strain>
    </source>
</reference>
<sequence length="62" mass="7614">MTLWRRILGRTQEEGEVDQRIKQAEEKLADLERRANRVVPSLERRKRRNHWAETVEMLWEGR</sequence>
<comment type="caution">
    <text evidence="1">The sequence shown here is derived from an EMBL/GenBank/DDBJ whole genome shotgun (WGS) entry which is preliminary data.</text>
</comment>
<gene>
    <name evidence="1" type="ORF">J2S59_000183</name>
</gene>
<dbReference type="Proteomes" id="UP001240447">
    <property type="component" value="Unassembled WGS sequence"/>
</dbReference>
<dbReference type="EMBL" id="JAUSQM010000001">
    <property type="protein sequence ID" value="MDP9820374.1"/>
    <property type="molecule type" value="Genomic_DNA"/>
</dbReference>
<accession>A0ABT9NIZ5</accession>
<keyword evidence="2" id="KW-1185">Reference proteome</keyword>
<evidence type="ECO:0000313" key="1">
    <source>
        <dbReference type="EMBL" id="MDP9820374.1"/>
    </source>
</evidence>
<organism evidence="1 2">
    <name type="scientific">Nocardioides massiliensis</name>
    <dbReference type="NCBI Taxonomy" id="1325935"/>
    <lineage>
        <taxon>Bacteria</taxon>
        <taxon>Bacillati</taxon>
        <taxon>Actinomycetota</taxon>
        <taxon>Actinomycetes</taxon>
        <taxon>Propionibacteriales</taxon>
        <taxon>Nocardioidaceae</taxon>
        <taxon>Nocardioides</taxon>
    </lineage>
</organism>
<evidence type="ECO:0000313" key="2">
    <source>
        <dbReference type="Proteomes" id="UP001240447"/>
    </source>
</evidence>
<protein>
    <submittedName>
        <fullName evidence="1">Uncharacterized protein</fullName>
    </submittedName>
</protein>
<dbReference type="InterPro" id="IPR056037">
    <property type="entry name" value="DUF7620"/>
</dbReference>
<dbReference type="Pfam" id="PF24596">
    <property type="entry name" value="DUF7620"/>
    <property type="match status" value="1"/>
</dbReference>
<proteinExistence type="predicted"/>